<proteinExistence type="predicted"/>
<comment type="caution">
    <text evidence="2">The sequence shown here is derived from an EMBL/GenBank/DDBJ whole genome shotgun (WGS) entry which is preliminary data.</text>
</comment>
<dbReference type="AlphaFoldDB" id="A0A6B3NDB2"/>
<dbReference type="EMBL" id="JAAHFQ010000392">
    <property type="protein sequence ID" value="NER29577.1"/>
    <property type="molecule type" value="Genomic_DNA"/>
</dbReference>
<accession>A0A6B3NDB2</accession>
<sequence>MARYALVVGIEEYDNQHLKALSKSVNDATDFAKLLENYGNCPRNQITLVQGRVTGKELIEAFNDFLNRKARNQEAIIYFSGHGVLEKEQDLLTKEVSLKGYLASSDCQLTKQGEQLIVQRNAIPLQSITKLINKTELSSLIFILDACHSGSLIQEIEKSFNIFQNNSTYYFLAACQAYEESWAKKSKTHSEFTGALLEALSQDKADEDGMITAGQAFDRASKQLETGRQKPIFMGKGSRLSLVTYPVTSLFRENCSKSPQITDDELAVLKP</sequence>
<dbReference type="PANTHER" id="PTHR22576:SF37">
    <property type="entry name" value="MUCOSA-ASSOCIATED LYMPHOID TISSUE LYMPHOMA TRANSLOCATION PROTEIN 1"/>
    <property type="match status" value="1"/>
</dbReference>
<dbReference type="PANTHER" id="PTHR22576">
    <property type="entry name" value="MUCOSA ASSOCIATED LYMPHOID TISSUE LYMPHOMA TRANSLOCATION PROTEIN 1/PARACASPASE"/>
    <property type="match status" value="1"/>
</dbReference>
<reference evidence="2" key="1">
    <citation type="submission" date="2019-11" db="EMBL/GenBank/DDBJ databases">
        <title>Genomic insights into an expanded diversity of filamentous marine cyanobacteria reveals the extraordinary biosynthetic potential of Moorea and Okeania.</title>
        <authorList>
            <person name="Ferreira Leao T."/>
            <person name="Wang M."/>
            <person name="Moss N."/>
            <person name="Da Silva R."/>
            <person name="Sanders J."/>
            <person name="Nurk S."/>
            <person name="Gurevich A."/>
            <person name="Humphrey G."/>
            <person name="Reher R."/>
            <person name="Zhu Q."/>
            <person name="Belda-Ferre P."/>
            <person name="Glukhov E."/>
            <person name="Rex R."/>
            <person name="Dorrestein P.C."/>
            <person name="Knight R."/>
            <person name="Pevzner P."/>
            <person name="Gerwick W.H."/>
            <person name="Gerwick L."/>
        </authorList>
    </citation>
    <scope>NUCLEOTIDE SEQUENCE</scope>
    <source>
        <strain evidence="2">SIO1C4</strain>
    </source>
</reference>
<dbReference type="Gene3D" id="3.40.50.1460">
    <property type="match status" value="1"/>
</dbReference>
<feature type="domain" description="Peptidase C14 caspase" evidence="1">
    <location>
        <begin position="3"/>
        <end position="233"/>
    </location>
</feature>
<gene>
    <name evidence="2" type="ORF">F6J89_18630</name>
</gene>
<evidence type="ECO:0000259" key="1">
    <source>
        <dbReference type="Pfam" id="PF00656"/>
    </source>
</evidence>
<name>A0A6B3NDB2_9CYAN</name>
<feature type="non-terminal residue" evidence="2">
    <location>
        <position position="271"/>
    </location>
</feature>
<dbReference type="Pfam" id="PF00656">
    <property type="entry name" value="Peptidase_C14"/>
    <property type="match status" value="1"/>
</dbReference>
<evidence type="ECO:0000313" key="2">
    <source>
        <dbReference type="EMBL" id="NER29577.1"/>
    </source>
</evidence>
<dbReference type="SUPFAM" id="SSF52129">
    <property type="entry name" value="Caspase-like"/>
    <property type="match status" value="1"/>
</dbReference>
<dbReference type="GO" id="GO:0006508">
    <property type="term" value="P:proteolysis"/>
    <property type="evidence" value="ECO:0007669"/>
    <property type="project" value="InterPro"/>
</dbReference>
<organism evidence="2">
    <name type="scientific">Symploca sp. SIO1C4</name>
    <dbReference type="NCBI Taxonomy" id="2607765"/>
    <lineage>
        <taxon>Bacteria</taxon>
        <taxon>Bacillati</taxon>
        <taxon>Cyanobacteriota</taxon>
        <taxon>Cyanophyceae</taxon>
        <taxon>Coleofasciculales</taxon>
        <taxon>Coleofasciculaceae</taxon>
        <taxon>Symploca</taxon>
    </lineage>
</organism>
<protein>
    <submittedName>
        <fullName evidence="2">Caspase family protein</fullName>
    </submittedName>
</protein>
<dbReference type="InterPro" id="IPR011600">
    <property type="entry name" value="Pept_C14_caspase"/>
</dbReference>
<dbReference type="InterPro" id="IPR052039">
    <property type="entry name" value="Caspase-related_regulators"/>
</dbReference>
<dbReference type="InterPro" id="IPR029030">
    <property type="entry name" value="Caspase-like_dom_sf"/>
</dbReference>
<dbReference type="GO" id="GO:0004197">
    <property type="term" value="F:cysteine-type endopeptidase activity"/>
    <property type="evidence" value="ECO:0007669"/>
    <property type="project" value="InterPro"/>
</dbReference>